<evidence type="ECO:0000256" key="1">
    <source>
        <dbReference type="ARBA" id="ARBA00023172"/>
    </source>
</evidence>
<dbReference type="GO" id="GO:0003677">
    <property type="term" value="F:DNA binding"/>
    <property type="evidence" value="ECO:0007669"/>
    <property type="project" value="InterPro"/>
</dbReference>
<evidence type="ECO:0000259" key="2">
    <source>
        <dbReference type="Pfam" id="PF22822"/>
    </source>
</evidence>
<dbReference type="STRING" id="1459.AF332_11680"/>
<accession>A0A0M0GBX4</accession>
<dbReference type="SUPFAM" id="SSF56349">
    <property type="entry name" value="DNA breaking-rejoining enzymes"/>
    <property type="match status" value="1"/>
</dbReference>
<organism evidence="4 5">
    <name type="scientific">Sporosarcina globispora</name>
    <name type="common">Bacillus globisporus</name>
    <dbReference type="NCBI Taxonomy" id="1459"/>
    <lineage>
        <taxon>Bacteria</taxon>
        <taxon>Bacillati</taxon>
        <taxon>Bacillota</taxon>
        <taxon>Bacilli</taxon>
        <taxon>Bacillales</taxon>
        <taxon>Caryophanaceae</taxon>
        <taxon>Sporosarcina</taxon>
    </lineage>
</organism>
<dbReference type="PATRIC" id="fig|1459.3.peg.2514"/>
<dbReference type="Pfam" id="PF22823">
    <property type="entry name" value="MrpR_C_cat"/>
    <property type="match status" value="1"/>
</dbReference>
<dbReference type="InterPro" id="IPR055008">
    <property type="entry name" value="MrpR_C_cat"/>
</dbReference>
<keyword evidence="1" id="KW-0233">DNA recombination</keyword>
<dbReference type="GO" id="GO:0006310">
    <property type="term" value="P:DNA recombination"/>
    <property type="evidence" value="ECO:0007669"/>
    <property type="project" value="UniProtKB-KW"/>
</dbReference>
<dbReference type="Pfam" id="PF22822">
    <property type="entry name" value="MrpR_N_CB"/>
    <property type="match status" value="1"/>
</dbReference>
<name>A0A0M0GBX4_SPOGL</name>
<dbReference type="InterPro" id="IPR055009">
    <property type="entry name" value="MrpR_N_CB"/>
</dbReference>
<dbReference type="AlphaFoldDB" id="A0A0M0GBX4"/>
<evidence type="ECO:0000313" key="5">
    <source>
        <dbReference type="Proteomes" id="UP000037109"/>
    </source>
</evidence>
<dbReference type="Gene3D" id="1.10.443.10">
    <property type="entry name" value="Intergrase catalytic core"/>
    <property type="match status" value="1"/>
</dbReference>
<feature type="domain" description="MrpR C-terminal catalytic" evidence="3">
    <location>
        <begin position="118"/>
        <end position="272"/>
    </location>
</feature>
<dbReference type="InterPro" id="IPR011010">
    <property type="entry name" value="DNA_brk_join_enz"/>
</dbReference>
<proteinExistence type="predicted"/>
<dbReference type="Proteomes" id="UP000037109">
    <property type="component" value="Unassembled WGS sequence"/>
</dbReference>
<dbReference type="InterPro" id="IPR013762">
    <property type="entry name" value="Integrase-like_cat_sf"/>
</dbReference>
<dbReference type="RefSeq" id="WP_053434772.1">
    <property type="nucleotide sequence ID" value="NZ_LGUF01000007.1"/>
</dbReference>
<sequence>MSNKIYNLDIKEKFLSTYENEQTQNTLKYVFYRSYSAEELLEKDLYDFTSDQIKKVIKNTNPHSLVTAKSTTRFITQYISWAIGEGLRSNLNPLKGLDDSFYEGLIDKTKKIHYSKEEFIDLLEKLPNAQDQAFLMLMFHGIIGNKFEELRELSYNDIDWNNNKITLRKRNNQIIEVDDVTMRYLENAHKQQVYFTYNEKNGEHSERELLPNEYIFKSLKSPRAKEGESVTQAVLYTRLTNIKKEFDLEYLTPNAVKQSGMIFMAVELYNGKRDKLEYEDFEKIGKKFDYSMLNNNGYQYYNTTLMKEFCNSKNSKELYDIEIEY</sequence>
<keyword evidence="5" id="KW-1185">Reference proteome</keyword>
<dbReference type="EMBL" id="LGUF01000007">
    <property type="protein sequence ID" value="KON87420.1"/>
    <property type="molecule type" value="Genomic_DNA"/>
</dbReference>
<evidence type="ECO:0000313" key="4">
    <source>
        <dbReference type="EMBL" id="KON87420.1"/>
    </source>
</evidence>
<evidence type="ECO:0008006" key="6">
    <source>
        <dbReference type="Google" id="ProtNLM"/>
    </source>
</evidence>
<feature type="domain" description="MrpR N-terminal core-binding" evidence="2">
    <location>
        <begin position="5"/>
        <end position="83"/>
    </location>
</feature>
<dbReference type="GO" id="GO:0015074">
    <property type="term" value="P:DNA integration"/>
    <property type="evidence" value="ECO:0007669"/>
    <property type="project" value="InterPro"/>
</dbReference>
<dbReference type="OrthoDB" id="2086953at2"/>
<protein>
    <recommendedName>
        <fullName evidence="6">Integrase</fullName>
    </recommendedName>
</protein>
<evidence type="ECO:0000259" key="3">
    <source>
        <dbReference type="Pfam" id="PF22823"/>
    </source>
</evidence>
<comment type="caution">
    <text evidence="4">The sequence shown here is derived from an EMBL/GenBank/DDBJ whole genome shotgun (WGS) entry which is preliminary data.</text>
</comment>
<reference evidence="5" key="1">
    <citation type="submission" date="2015-07" db="EMBL/GenBank/DDBJ databases">
        <title>Fjat-10036 dsm4.</title>
        <authorList>
            <person name="Liu B."/>
            <person name="Wang J."/>
            <person name="Zhu Y."/>
            <person name="Liu G."/>
            <person name="Chen Q."/>
            <person name="Chen Z."/>
            <person name="Lan J."/>
            <person name="Che J."/>
            <person name="Ge C."/>
            <person name="Shi H."/>
            <person name="Pan Z."/>
            <person name="Liu X."/>
        </authorList>
    </citation>
    <scope>NUCLEOTIDE SEQUENCE [LARGE SCALE GENOMIC DNA]</scope>
    <source>
        <strain evidence="5">DSM 4</strain>
    </source>
</reference>
<gene>
    <name evidence="4" type="ORF">AF332_11680</name>
</gene>